<comment type="caution">
    <text evidence="1">The sequence shown here is derived from an EMBL/GenBank/DDBJ whole genome shotgun (WGS) entry which is preliminary data.</text>
</comment>
<evidence type="ECO:0008006" key="3">
    <source>
        <dbReference type="Google" id="ProtNLM"/>
    </source>
</evidence>
<gene>
    <name evidence="1" type="ORF">PoB_007129600</name>
</gene>
<name>A0AAV4DLP8_9GAST</name>
<reference evidence="1 2" key="1">
    <citation type="journal article" date="2021" name="Elife">
        <title>Chloroplast acquisition without the gene transfer in kleptoplastic sea slugs, Plakobranchus ocellatus.</title>
        <authorList>
            <person name="Maeda T."/>
            <person name="Takahashi S."/>
            <person name="Yoshida T."/>
            <person name="Shimamura S."/>
            <person name="Takaki Y."/>
            <person name="Nagai Y."/>
            <person name="Toyoda A."/>
            <person name="Suzuki Y."/>
            <person name="Arimoto A."/>
            <person name="Ishii H."/>
            <person name="Satoh N."/>
            <person name="Nishiyama T."/>
            <person name="Hasebe M."/>
            <person name="Maruyama T."/>
            <person name="Minagawa J."/>
            <person name="Obokata J."/>
            <person name="Shigenobu S."/>
        </authorList>
    </citation>
    <scope>NUCLEOTIDE SEQUENCE [LARGE SCALE GENOMIC DNA]</scope>
</reference>
<proteinExistence type="predicted"/>
<accession>A0AAV4DLP8</accession>
<dbReference type="Proteomes" id="UP000735302">
    <property type="component" value="Unassembled WGS sequence"/>
</dbReference>
<keyword evidence="2" id="KW-1185">Reference proteome</keyword>
<evidence type="ECO:0000313" key="1">
    <source>
        <dbReference type="EMBL" id="GFO44791.1"/>
    </source>
</evidence>
<organism evidence="1 2">
    <name type="scientific">Plakobranchus ocellatus</name>
    <dbReference type="NCBI Taxonomy" id="259542"/>
    <lineage>
        <taxon>Eukaryota</taxon>
        <taxon>Metazoa</taxon>
        <taxon>Spiralia</taxon>
        <taxon>Lophotrochozoa</taxon>
        <taxon>Mollusca</taxon>
        <taxon>Gastropoda</taxon>
        <taxon>Heterobranchia</taxon>
        <taxon>Euthyneura</taxon>
        <taxon>Panpulmonata</taxon>
        <taxon>Sacoglossa</taxon>
        <taxon>Placobranchoidea</taxon>
        <taxon>Plakobranchidae</taxon>
        <taxon>Plakobranchus</taxon>
    </lineage>
</organism>
<dbReference type="AlphaFoldDB" id="A0AAV4DLP8"/>
<dbReference type="EMBL" id="BLXT01007982">
    <property type="protein sequence ID" value="GFO44791.1"/>
    <property type="molecule type" value="Genomic_DNA"/>
</dbReference>
<protein>
    <recommendedName>
        <fullName evidence="3">Secreted protein</fullName>
    </recommendedName>
</protein>
<sequence length="98" mass="11381">MRICTTVQTVVTLLPAVDLHELDAVFLVLPDVWFKREILHRSCKYYNNFGSEKEQGNGRAVHQQKWQQLVCLLSLHIARSINVRARRLAPNKLTTVKR</sequence>
<evidence type="ECO:0000313" key="2">
    <source>
        <dbReference type="Proteomes" id="UP000735302"/>
    </source>
</evidence>